<dbReference type="GO" id="GO:0050538">
    <property type="term" value="F:N-carbamoyl-L-amino-acid hydrolase activity"/>
    <property type="evidence" value="ECO:0007669"/>
    <property type="project" value="UniProtKB-EC"/>
</dbReference>
<evidence type="ECO:0000256" key="1">
    <source>
        <dbReference type="ARBA" id="ARBA00006153"/>
    </source>
</evidence>
<comment type="caution">
    <text evidence="5">The sequence shown here is derived from an EMBL/GenBank/DDBJ whole genome shotgun (WGS) entry which is preliminary data.</text>
</comment>
<dbReference type="SUPFAM" id="SSF55031">
    <property type="entry name" value="Bacterial exopeptidase dimerisation domain"/>
    <property type="match status" value="1"/>
</dbReference>
<dbReference type="PANTHER" id="PTHR32494">
    <property type="entry name" value="ALLANTOATE DEIMINASE-RELATED"/>
    <property type="match status" value="1"/>
</dbReference>
<dbReference type="EC" id="3.5.1.87" evidence="5"/>
<evidence type="ECO:0000256" key="2">
    <source>
        <dbReference type="ARBA" id="ARBA00022801"/>
    </source>
</evidence>
<name>A0A7Z0D536_9MICO</name>
<dbReference type="PIRSF" id="PIRSF001235">
    <property type="entry name" value="Amidase_carbamoylase"/>
    <property type="match status" value="1"/>
</dbReference>
<dbReference type="Gene3D" id="3.40.630.10">
    <property type="entry name" value="Zn peptidases"/>
    <property type="match status" value="1"/>
</dbReference>
<feature type="binding site" evidence="4">
    <location>
        <position position="286"/>
    </location>
    <ligand>
        <name>allantoate</name>
        <dbReference type="ChEBI" id="CHEBI:17536"/>
    </ligand>
</feature>
<dbReference type="Pfam" id="PF01546">
    <property type="entry name" value="Peptidase_M20"/>
    <property type="match status" value="1"/>
</dbReference>
<dbReference type="InterPro" id="IPR036264">
    <property type="entry name" value="Bact_exopeptidase_dim_dom"/>
</dbReference>
<dbReference type="Gene3D" id="3.30.70.360">
    <property type="match status" value="1"/>
</dbReference>
<dbReference type="NCBIfam" id="TIGR01879">
    <property type="entry name" value="hydantase"/>
    <property type="match status" value="1"/>
</dbReference>
<proteinExistence type="inferred from homology"/>
<dbReference type="PANTHER" id="PTHR32494:SF5">
    <property type="entry name" value="ALLANTOATE AMIDOHYDROLASE"/>
    <property type="match status" value="1"/>
</dbReference>
<dbReference type="Proteomes" id="UP000539111">
    <property type="component" value="Unassembled WGS sequence"/>
</dbReference>
<reference evidence="5 6" key="1">
    <citation type="submission" date="2020-07" db="EMBL/GenBank/DDBJ databases">
        <title>Sequencing the genomes of 1000 actinobacteria strains.</title>
        <authorList>
            <person name="Klenk H.-P."/>
        </authorList>
    </citation>
    <scope>NUCLEOTIDE SEQUENCE [LARGE SCALE GENOMIC DNA]</scope>
    <source>
        <strain evidence="5 6">DSM 26341</strain>
    </source>
</reference>
<feature type="binding site" evidence="3">
    <location>
        <position position="189"/>
    </location>
    <ligand>
        <name>Zn(2+)</name>
        <dbReference type="ChEBI" id="CHEBI:29105"/>
        <label>1</label>
    </ligand>
</feature>
<dbReference type="GO" id="GO:0016813">
    <property type="term" value="F:hydrolase activity, acting on carbon-nitrogen (but not peptide) bonds, in linear amidines"/>
    <property type="evidence" value="ECO:0007669"/>
    <property type="project" value="InterPro"/>
</dbReference>
<feature type="binding site" evidence="4">
    <location>
        <position position="273"/>
    </location>
    <ligand>
        <name>allantoate</name>
        <dbReference type="ChEBI" id="CHEBI:17536"/>
    </ligand>
</feature>
<feature type="binding site" evidence="3">
    <location>
        <position position="376"/>
    </location>
    <ligand>
        <name>Zn(2+)</name>
        <dbReference type="ChEBI" id="CHEBI:29105"/>
        <label>2</label>
    </ligand>
</feature>
<feature type="binding site" evidence="4">
    <location>
        <position position="214"/>
    </location>
    <ligand>
        <name>allantoate</name>
        <dbReference type="ChEBI" id="CHEBI:17536"/>
    </ligand>
</feature>
<organism evidence="5 6">
    <name type="scientific">Spelaeicoccus albus</name>
    <dbReference type="NCBI Taxonomy" id="1280376"/>
    <lineage>
        <taxon>Bacteria</taxon>
        <taxon>Bacillati</taxon>
        <taxon>Actinomycetota</taxon>
        <taxon>Actinomycetes</taxon>
        <taxon>Micrococcales</taxon>
        <taxon>Brevibacteriaceae</taxon>
        <taxon>Spelaeicoccus</taxon>
    </lineage>
</organism>
<evidence type="ECO:0000256" key="3">
    <source>
        <dbReference type="PIRSR" id="PIRSR001235-1"/>
    </source>
</evidence>
<keyword evidence="3" id="KW-0862">Zinc</keyword>
<accession>A0A7Z0D536</accession>
<feature type="binding site" evidence="3">
    <location>
        <position position="78"/>
    </location>
    <ligand>
        <name>Zn(2+)</name>
        <dbReference type="ChEBI" id="CHEBI:29105"/>
        <label>1</label>
    </ligand>
</feature>
<comment type="similarity">
    <text evidence="1">Belongs to the peptidase M20 family.</text>
</comment>
<evidence type="ECO:0000313" key="6">
    <source>
        <dbReference type="Proteomes" id="UP000539111"/>
    </source>
</evidence>
<feature type="binding site" evidence="3">
    <location>
        <position position="124"/>
    </location>
    <ligand>
        <name>Zn(2+)</name>
        <dbReference type="ChEBI" id="CHEBI:29105"/>
        <label>2</label>
    </ligand>
</feature>
<feature type="binding site" evidence="3">
    <location>
        <position position="89"/>
    </location>
    <ligand>
        <name>Zn(2+)</name>
        <dbReference type="ChEBI" id="CHEBI:29105"/>
        <label>1</label>
    </ligand>
</feature>
<dbReference type="GO" id="GO:0046872">
    <property type="term" value="F:metal ion binding"/>
    <property type="evidence" value="ECO:0007669"/>
    <property type="project" value="UniProtKB-KW"/>
</dbReference>
<dbReference type="EMBL" id="JACBZP010000001">
    <property type="protein sequence ID" value="NYI69057.1"/>
    <property type="molecule type" value="Genomic_DNA"/>
</dbReference>
<dbReference type="AlphaFoldDB" id="A0A7Z0D536"/>
<gene>
    <name evidence="5" type="ORF">BJY26_003363</name>
</gene>
<dbReference type="InterPro" id="IPR002933">
    <property type="entry name" value="Peptidase_M20"/>
</dbReference>
<dbReference type="NCBIfam" id="NF006770">
    <property type="entry name" value="PRK09290.1-4"/>
    <property type="match status" value="1"/>
</dbReference>
<keyword evidence="3" id="KW-0479">Metal-binding</keyword>
<protein>
    <submittedName>
        <fullName evidence="5">N-carbamoyl-L-amino-acid hydrolase</fullName>
        <ecNumber evidence="5">3.5.1.87</ecNumber>
    </submittedName>
</protein>
<comment type="cofactor">
    <cofactor evidence="3">
        <name>Zn(2+)</name>
        <dbReference type="ChEBI" id="CHEBI:29105"/>
    </cofactor>
    <text evidence="3">Binds 2 Zn(2+) ions per subunit.</text>
</comment>
<evidence type="ECO:0000313" key="5">
    <source>
        <dbReference type="EMBL" id="NYI69057.1"/>
    </source>
</evidence>
<dbReference type="SUPFAM" id="SSF53187">
    <property type="entry name" value="Zn-dependent exopeptidases"/>
    <property type="match status" value="1"/>
</dbReference>
<keyword evidence="6" id="KW-1185">Reference proteome</keyword>
<evidence type="ECO:0000256" key="4">
    <source>
        <dbReference type="PIRSR" id="PIRSR001235-2"/>
    </source>
</evidence>
<sequence length="406" mass="41505">MSSPDLGTNSLLGAIADVGADPRGGYARHIFNSSERTLREWFVAEAGRLGLDVETDRNSNIWAWWGAPGPDAVVTGSHLDSVPGGGAFDGPLGVAGALAAVEQLQKRGVTPSRPFAVVAFAEEEGSRFGVACLGSRLLSGAIAPERALALTDPDGVSFAEAARGAGFAPERFGRDDEALARIGVFIEMHIEQGRGLIDLGRPVAVGSSILAHGRWRLSFTGMGNHAGTTAIGDRHDPMVAAASAITSARRIAAAGDDVRATIGRLVPTPGGTNVIASAVDAWLDVRAGADAVAKAAVDDIIAAARSAAAGEGCTLDVREESYGGEVFFDPRLADRLAATLSGAPKLATGAGHDAGILAAKVPTAMLYVRNPTGVSHAPGEHAEPADIDEGTAALVTVLTDMLGDRG</sequence>
<feature type="binding site" evidence="3">
    <location>
        <position position="89"/>
    </location>
    <ligand>
        <name>Zn(2+)</name>
        <dbReference type="ChEBI" id="CHEBI:29105"/>
        <label>2</label>
    </ligand>
</feature>
<keyword evidence="2 5" id="KW-0378">Hydrolase</keyword>
<dbReference type="RefSeq" id="WP_179429332.1">
    <property type="nucleotide sequence ID" value="NZ_JACBZP010000001.1"/>
</dbReference>
<dbReference type="InterPro" id="IPR010158">
    <property type="entry name" value="Amidase_Cbmase"/>
</dbReference>